<evidence type="ECO:0000256" key="1">
    <source>
        <dbReference type="SAM" id="MobiDB-lite"/>
    </source>
</evidence>
<name>A0A1I7Z8U3_9BILA</name>
<evidence type="ECO:0000313" key="3">
    <source>
        <dbReference type="WBParaSite" id="L893_g23978.t1"/>
    </source>
</evidence>
<keyword evidence="2" id="KW-1185">Reference proteome</keyword>
<sequence length="75" mass="8142">MVPQKDANPISFQISPTKSTLETYSNSQHNVLRTDPSSAPQKLINSRENGNSSGYCVGRHFSKKAISSSSSDNGR</sequence>
<organism evidence="2 3">
    <name type="scientific">Steinernema glaseri</name>
    <dbReference type="NCBI Taxonomy" id="37863"/>
    <lineage>
        <taxon>Eukaryota</taxon>
        <taxon>Metazoa</taxon>
        <taxon>Ecdysozoa</taxon>
        <taxon>Nematoda</taxon>
        <taxon>Chromadorea</taxon>
        <taxon>Rhabditida</taxon>
        <taxon>Tylenchina</taxon>
        <taxon>Panagrolaimomorpha</taxon>
        <taxon>Strongyloidoidea</taxon>
        <taxon>Steinernematidae</taxon>
        <taxon>Steinernema</taxon>
    </lineage>
</organism>
<dbReference type="WBParaSite" id="L893_g23978.t1">
    <property type="protein sequence ID" value="L893_g23978.t1"/>
    <property type="gene ID" value="L893_g23978"/>
</dbReference>
<proteinExistence type="predicted"/>
<evidence type="ECO:0000313" key="2">
    <source>
        <dbReference type="Proteomes" id="UP000095287"/>
    </source>
</evidence>
<accession>A0A1I7Z8U3</accession>
<reference evidence="3" key="1">
    <citation type="submission" date="2016-11" db="UniProtKB">
        <authorList>
            <consortium name="WormBaseParasite"/>
        </authorList>
    </citation>
    <scope>IDENTIFICATION</scope>
</reference>
<feature type="region of interest" description="Disordered" evidence="1">
    <location>
        <begin position="21"/>
        <end position="57"/>
    </location>
</feature>
<dbReference type="Proteomes" id="UP000095287">
    <property type="component" value="Unplaced"/>
</dbReference>
<dbReference type="AlphaFoldDB" id="A0A1I7Z8U3"/>
<protein>
    <submittedName>
        <fullName evidence="3">Ovule protein</fullName>
    </submittedName>
</protein>
<feature type="compositionally biased region" description="Polar residues" evidence="1">
    <location>
        <begin position="21"/>
        <end position="54"/>
    </location>
</feature>